<dbReference type="RefSeq" id="WP_209512458.1">
    <property type="nucleotide sequence ID" value="NZ_JAGGKS010000008.1"/>
</dbReference>
<accession>A0ABS4GGA5</accession>
<name>A0ABS4GGA5_9FIRM</name>
<organism evidence="2 3">
    <name type="scientific">Sedimentibacter acidaminivorans</name>
    <dbReference type="NCBI Taxonomy" id="913099"/>
    <lineage>
        <taxon>Bacteria</taxon>
        <taxon>Bacillati</taxon>
        <taxon>Bacillota</taxon>
        <taxon>Tissierellia</taxon>
        <taxon>Sedimentibacter</taxon>
    </lineage>
</organism>
<feature type="transmembrane region" description="Helical" evidence="1">
    <location>
        <begin position="12"/>
        <end position="39"/>
    </location>
</feature>
<keyword evidence="1" id="KW-0472">Membrane</keyword>
<dbReference type="EMBL" id="JAGGKS010000008">
    <property type="protein sequence ID" value="MBP1926729.1"/>
    <property type="molecule type" value="Genomic_DNA"/>
</dbReference>
<dbReference type="Proteomes" id="UP001519342">
    <property type="component" value="Unassembled WGS sequence"/>
</dbReference>
<evidence type="ECO:0000313" key="3">
    <source>
        <dbReference type="Proteomes" id="UP001519342"/>
    </source>
</evidence>
<keyword evidence="1" id="KW-0812">Transmembrane</keyword>
<comment type="caution">
    <text evidence="2">The sequence shown here is derived from an EMBL/GenBank/DDBJ whole genome shotgun (WGS) entry which is preliminary data.</text>
</comment>
<keyword evidence="3" id="KW-1185">Reference proteome</keyword>
<proteinExistence type="predicted"/>
<protein>
    <recommendedName>
        <fullName evidence="4">DUF4320 family protein</fullName>
    </recommendedName>
</protein>
<keyword evidence="1" id="KW-1133">Transmembrane helix</keyword>
<gene>
    <name evidence="2" type="ORF">J2Z76_002599</name>
</gene>
<evidence type="ECO:0000313" key="2">
    <source>
        <dbReference type="EMBL" id="MBP1926729.1"/>
    </source>
</evidence>
<sequence length="145" mass="16525">MRKYINNEKGAFEIITFLVVLPFIIYFIVYIVIGGLFLIEKNELTTIVNKKLDQAIVVGQFTVDIKTELIQELDTKGFKQEKLEITITPAVAGDNDNNTYATRGQEISVKVIYKKAHTFYYINGKLGTENTFYPKTKGAGMSEKW</sequence>
<evidence type="ECO:0008006" key="4">
    <source>
        <dbReference type="Google" id="ProtNLM"/>
    </source>
</evidence>
<reference evidence="2 3" key="1">
    <citation type="submission" date="2021-03" db="EMBL/GenBank/DDBJ databases">
        <title>Genomic Encyclopedia of Type Strains, Phase IV (KMG-IV): sequencing the most valuable type-strain genomes for metagenomic binning, comparative biology and taxonomic classification.</title>
        <authorList>
            <person name="Goeker M."/>
        </authorList>
    </citation>
    <scope>NUCLEOTIDE SEQUENCE [LARGE SCALE GENOMIC DNA]</scope>
    <source>
        <strain evidence="2 3">DSM 24004</strain>
    </source>
</reference>
<evidence type="ECO:0000256" key="1">
    <source>
        <dbReference type="SAM" id="Phobius"/>
    </source>
</evidence>